<feature type="compositionally biased region" description="Low complexity" evidence="4">
    <location>
        <begin position="426"/>
        <end position="444"/>
    </location>
</feature>
<proteinExistence type="predicted"/>
<dbReference type="GO" id="GO:0016042">
    <property type="term" value="P:lipid catabolic process"/>
    <property type="evidence" value="ECO:0007669"/>
    <property type="project" value="UniProtKB-KW"/>
</dbReference>
<dbReference type="PANTHER" id="PTHR10272:SF0">
    <property type="entry name" value="PLATELET-ACTIVATING FACTOR ACETYLHYDROLASE"/>
    <property type="match status" value="1"/>
</dbReference>
<gene>
    <name evidence="5" type="ORF">METZ01_LOCUS138605</name>
</gene>
<keyword evidence="3" id="KW-0443">Lipid metabolism</keyword>
<evidence type="ECO:0000256" key="4">
    <source>
        <dbReference type="SAM" id="MobiDB-lite"/>
    </source>
</evidence>
<keyword evidence="1" id="KW-0378">Hydrolase</keyword>
<name>A0A381Z9W0_9ZZZZ</name>
<protein>
    <recommendedName>
        <fullName evidence="6">AB hydrolase-1 domain-containing protein</fullName>
    </recommendedName>
</protein>
<evidence type="ECO:0008006" key="6">
    <source>
        <dbReference type="Google" id="ProtNLM"/>
    </source>
</evidence>
<feature type="non-terminal residue" evidence="5">
    <location>
        <position position="1"/>
    </location>
</feature>
<dbReference type="GO" id="GO:0003847">
    <property type="term" value="F:1-alkyl-2-acetylglycerophosphocholine esterase activity"/>
    <property type="evidence" value="ECO:0007669"/>
    <property type="project" value="TreeGrafter"/>
</dbReference>
<feature type="region of interest" description="Disordered" evidence="4">
    <location>
        <begin position="425"/>
        <end position="444"/>
    </location>
</feature>
<dbReference type="InterPro" id="IPR029058">
    <property type="entry name" value="AB_hydrolase_fold"/>
</dbReference>
<evidence type="ECO:0000313" key="5">
    <source>
        <dbReference type="EMBL" id="SVA85751.1"/>
    </source>
</evidence>
<dbReference type="Pfam" id="PF03403">
    <property type="entry name" value="PAF-AH_p_II"/>
    <property type="match status" value="1"/>
</dbReference>
<evidence type="ECO:0000256" key="2">
    <source>
        <dbReference type="ARBA" id="ARBA00022963"/>
    </source>
</evidence>
<dbReference type="AlphaFoldDB" id="A0A381Z9W0"/>
<evidence type="ECO:0000256" key="3">
    <source>
        <dbReference type="ARBA" id="ARBA00023098"/>
    </source>
</evidence>
<dbReference type="PANTHER" id="PTHR10272">
    <property type="entry name" value="PLATELET-ACTIVATING FACTOR ACETYLHYDROLASE"/>
    <property type="match status" value="1"/>
</dbReference>
<keyword evidence="2" id="KW-0442">Lipid degradation</keyword>
<sequence>VRKHAVVVAALLVASTCSSSTETTAPAVPTTTIVPATTQAPTTTTAVPTSTAPPTTTPQATTTATPTATPTLSPTTTVPVVTTPAVTTTTSGPMPLGLERFLARGPWAVGVRTLQLDDRPVEVWYPVEPTAVEGQSSEIFDSINVISEVLRPFIPGDLGGEVDTGTYRDAPPATEGGPFPTAAYSHGSPGYRQAATFLTGHLASHGVITIAVEHLGRSLSTLLTPLAGVDTPEDDVADLLNALDLVGGDPGLGSVVDTSRMVVIGHSAGARTAALATADDRVVGVVLLAGVPQELASNRPALMVAFENDALIDPAGIWSLHQSLDNSVFVNIAGTGHAAPVDACPLIQDRGGLTELREALGEELVRSGENGCLPKDTDARAVQDLLRIYITGFVYEALGLSTGPVNLTAEAADLVAGVELRGFNEPPTTTVGPTTTAAATTVQR</sequence>
<evidence type="ECO:0000256" key="1">
    <source>
        <dbReference type="ARBA" id="ARBA00022801"/>
    </source>
</evidence>
<reference evidence="5" key="1">
    <citation type="submission" date="2018-05" db="EMBL/GenBank/DDBJ databases">
        <authorList>
            <person name="Lanie J.A."/>
            <person name="Ng W.-L."/>
            <person name="Kazmierczak K.M."/>
            <person name="Andrzejewski T.M."/>
            <person name="Davidsen T.M."/>
            <person name="Wayne K.J."/>
            <person name="Tettelin H."/>
            <person name="Glass J.I."/>
            <person name="Rusch D."/>
            <person name="Podicherti R."/>
            <person name="Tsui H.-C.T."/>
            <person name="Winkler M.E."/>
        </authorList>
    </citation>
    <scope>NUCLEOTIDE SEQUENCE</scope>
</reference>
<dbReference type="SUPFAM" id="SSF53474">
    <property type="entry name" value="alpha/beta-Hydrolases"/>
    <property type="match status" value="1"/>
</dbReference>
<accession>A0A381Z9W0</accession>
<feature type="region of interest" description="Disordered" evidence="4">
    <location>
        <begin position="18"/>
        <end position="78"/>
    </location>
</feature>
<dbReference type="EMBL" id="UINC01020416">
    <property type="protein sequence ID" value="SVA85751.1"/>
    <property type="molecule type" value="Genomic_DNA"/>
</dbReference>
<dbReference type="Gene3D" id="3.40.50.1820">
    <property type="entry name" value="alpha/beta hydrolase"/>
    <property type="match status" value="1"/>
</dbReference>
<organism evidence="5">
    <name type="scientific">marine metagenome</name>
    <dbReference type="NCBI Taxonomy" id="408172"/>
    <lineage>
        <taxon>unclassified sequences</taxon>
        <taxon>metagenomes</taxon>
        <taxon>ecological metagenomes</taxon>
    </lineage>
</organism>